<feature type="transmembrane region" description="Helical" evidence="6">
    <location>
        <begin position="207"/>
        <end position="229"/>
    </location>
</feature>
<feature type="transmembrane region" description="Helical" evidence="6">
    <location>
        <begin position="249"/>
        <end position="271"/>
    </location>
</feature>
<keyword evidence="4 6" id="KW-1133">Transmembrane helix</keyword>
<evidence type="ECO:0000256" key="7">
    <source>
        <dbReference type="SAM" id="MobiDB-lite"/>
    </source>
</evidence>
<dbReference type="PANTHER" id="PTHR12822">
    <property type="entry name" value="PROTEIN YIPF"/>
    <property type="match status" value="1"/>
</dbReference>
<feature type="region of interest" description="Disordered" evidence="7">
    <location>
        <begin position="96"/>
        <end position="121"/>
    </location>
</feature>
<organism evidence="9">
    <name type="scientific">Auxenochlorella protothecoides</name>
    <name type="common">Green microalga</name>
    <name type="synonym">Chlorella protothecoides</name>
    <dbReference type="NCBI Taxonomy" id="3075"/>
    <lineage>
        <taxon>Eukaryota</taxon>
        <taxon>Viridiplantae</taxon>
        <taxon>Chlorophyta</taxon>
        <taxon>core chlorophytes</taxon>
        <taxon>Trebouxiophyceae</taxon>
        <taxon>Chlorellales</taxon>
        <taxon>Chlorellaceae</taxon>
        <taxon>Auxenochlorella</taxon>
    </lineage>
</organism>
<evidence type="ECO:0000256" key="2">
    <source>
        <dbReference type="ARBA" id="ARBA00010596"/>
    </source>
</evidence>
<evidence type="ECO:0000256" key="6">
    <source>
        <dbReference type="RuleBase" id="RU361264"/>
    </source>
</evidence>
<keyword evidence="5 6" id="KW-0472">Membrane</keyword>
<accession>A0A1D2A1L5</accession>
<dbReference type="InterPro" id="IPR006977">
    <property type="entry name" value="Yip1_dom"/>
</dbReference>
<evidence type="ECO:0000313" key="9">
    <source>
        <dbReference type="EMBL" id="JAT73090.1"/>
    </source>
</evidence>
<feature type="compositionally biased region" description="Polar residues" evidence="7">
    <location>
        <begin position="1"/>
        <end position="12"/>
    </location>
</feature>
<dbReference type="GO" id="GO:0000139">
    <property type="term" value="C:Golgi membrane"/>
    <property type="evidence" value="ECO:0007669"/>
    <property type="project" value="UniProtKB-SubCell"/>
</dbReference>
<gene>
    <name evidence="9" type="ORF">g.27324</name>
</gene>
<comment type="subcellular location">
    <subcellularLocation>
        <location evidence="6">Golgi apparatus membrane</location>
        <topology evidence="6">Multi-pass membrane protein</topology>
    </subcellularLocation>
    <subcellularLocation>
        <location evidence="1">Membrane</location>
        <topology evidence="1">Multi-pass membrane protein</topology>
    </subcellularLocation>
</comment>
<evidence type="ECO:0000259" key="8">
    <source>
        <dbReference type="Pfam" id="PF04893"/>
    </source>
</evidence>
<protein>
    <recommendedName>
        <fullName evidence="6">Protein YIP</fullName>
    </recommendedName>
</protein>
<name>A0A1D2A1L5_AUXPR</name>
<feature type="transmembrane region" description="Helical" evidence="6">
    <location>
        <begin position="283"/>
        <end position="305"/>
    </location>
</feature>
<sequence length="368" mass="39288">MDNSQNPFQAPSNPFGDPFGHEANVQTYQPPSIRSGAWNSADEVAGLGEDDTYGEPFSAAHLAAAHEAAVPAIVTPTPATQPQPEKPSVPLAFTDATSSQQDISGRIGPGPASLQPPPARLGSGPPAYGVSLLPAGVPPSLPLPGRGGPADLEDPTKYPFYNVRRYRTYFNVDTSDVLGRIFRAIALFFKSDFHEFISPNPDLYGPFWVATTLVFVSAVTGNYASYLAWKRSHAGDEASTGWYGDINKVGGSMGLFYGYVGVVGLALYAALRYFRAGVSLAHVWCTYGYALAVFIPMAFVCVFPVEIMRWVVVGVATLTSGIFILSSFRVAVVEAAGAKSVPLFLVMAALHAGLGLALKLYFFRYASV</sequence>
<dbReference type="AlphaFoldDB" id="A0A1D2A1L5"/>
<feature type="domain" description="Yip1" evidence="8">
    <location>
        <begin position="193"/>
        <end position="356"/>
    </location>
</feature>
<reference evidence="9" key="1">
    <citation type="submission" date="2015-08" db="EMBL/GenBank/DDBJ databases">
        <authorList>
            <person name="Babu N.S."/>
            <person name="Beckwith C.J."/>
            <person name="Beseler K.G."/>
            <person name="Brison A."/>
            <person name="Carone J.V."/>
            <person name="Caskin T.P."/>
            <person name="Diamond M."/>
            <person name="Durham M.E."/>
            <person name="Foxe J.M."/>
            <person name="Go M."/>
            <person name="Henderson B.A."/>
            <person name="Jones I.B."/>
            <person name="McGettigan J.A."/>
            <person name="Micheletti S.J."/>
            <person name="Nasrallah M.E."/>
            <person name="Ortiz D."/>
            <person name="Piller C.R."/>
            <person name="Privatt S.R."/>
            <person name="Schneider S.L."/>
            <person name="Sharp S."/>
            <person name="Smith T.C."/>
            <person name="Stanton J.D."/>
            <person name="Ullery H.E."/>
            <person name="Wilson R.J."/>
            <person name="Serrano M.G."/>
            <person name="Buck G."/>
            <person name="Lee V."/>
            <person name="Wang Y."/>
            <person name="Carvalho R."/>
            <person name="Voegtly L."/>
            <person name="Shi R."/>
            <person name="Duckworth R."/>
            <person name="Johnson A."/>
            <person name="Loviza R."/>
            <person name="Walstead R."/>
            <person name="Shah Z."/>
            <person name="Kiflezghi M."/>
            <person name="Wade K."/>
            <person name="Ball S.L."/>
            <person name="Bradley K.W."/>
            <person name="Asai D.J."/>
            <person name="Bowman C.A."/>
            <person name="Russell D.A."/>
            <person name="Pope W.H."/>
            <person name="Jacobs-Sera D."/>
            <person name="Hendrix R.W."/>
            <person name="Hatfull G.F."/>
        </authorList>
    </citation>
    <scope>NUCLEOTIDE SEQUENCE</scope>
</reference>
<feature type="transmembrane region" description="Helical" evidence="6">
    <location>
        <begin position="311"/>
        <end position="331"/>
    </location>
</feature>
<dbReference type="PANTHER" id="PTHR12822:SF2">
    <property type="entry name" value="PROTEIN YIPF"/>
    <property type="match status" value="1"/>
</dbReference>
<proteinExistence type="inferred from homology"/>
<evidence type="ECO:0000256" key="3">
    <source>
        <dbReference type="ARBA" id="ARBA00022692"/>
    </source>
</evidence>
<comment type="similarity">
    <text evidence="2 6">Belongs to the YIP1 family.</text>
</comment>
<feature type="transmembrane region" description="Helical" evidence="6">
    <location>
        <begin position="343"/>
        <end position="363"/>
    </location>
</feature>
<dbReference type="GO" id="GO:0031267">
    <property type="term" value="F:small GTPase binding"/>
    <property type="evidence" value="ECO:0007669"/>
    <property type="project" value="InterPro"/>
</dbReference>
<dbReference type="InterPro" id="IPR039765">
    <property type="entry name" value="Yip5/YIPF1/YIPF2"/>
</dbReference>
<dbReference type="EMBL" id="GDKF01005532">
    <property type="protein sequence ID" value="JAT73090.1"/>
    <property type="molecule type" value="Transcribed_RNA"/>
</dbReference>
<dbReference type="Pfam" id="PF04893">
    <property type="entry name" value="Yip1"/>
    <property type="match status" value="1"/>
</dbReference>
<keyword evidence="3 6" id="KW-0812">Transmembrane</keyword>
<evidence type="ECO:0000256" key="1">
    <source>
        <dbReference type="ARBA" id="ARBA00004141"/>
    </source>
</evidence>
<feature type="region of interest" description="Disordered" evidence="7">
    <location>
        <begin position="1"/>
        <end position="54"/>
    </location>
</feature>
<evidence type="ECO:0000256" key="5">
    <source>
        <dbReference type="ARBA" id="ARBA00023136"/>
    </source>
</evidence>
<dbReference type="GO" id="GO:0016192">
    <property type="term" value="P:vesicle-mediated transport"/>
    <property type="evidence" value="ECO:0007669"/>
    <property type="project" value="InterPro"/>
</dbReference>
<evidence type="ECO:0000256" key="4">
    <source>
        <dbReference type="ARBA" id="ARBA00022989"/>
    </source>
</evidence>